<protein>
    <submittedName>
        <fullName evidence="3">SAC3/GANP/Nin1/mts3/eIF-3 p25 family-domain-containing protein</fullName>
    </submittedName>
</protein>
<accession>A0A433Q8N7</accession>
<dbReference type="Pfam" id="PF03399">
    <property type="entry name" value="SAC3_GANP"/>
    <property type="match status" value="1"/>
</dbReference>
<sequence>MPIVEATQQTDKGTDAQYAQQAWSYPYTTDQTQYAPGTIAAAAYYYPPNAQYAQQPYSYTSYSGYYQQPADPSYVEAPPGVDTYPPGVPPPPGVAQPPASQTTITATAGAAPTPTPQNPYDSSTATTWYQTTPQPTYQQYGYQNTSYSAVNPSYYSSQAYPQQTYSYSTTPTVVAPYTGYSSAPSTAPQTQTYSSFYQPQPQPLPPPTVDTTAPAPLPPPTLNIPTSAPSYSQPQDTKPTVSVEAMKAGPSQAKNDPAPDVGDKLHQLNISAPSKPAYTTVKSKKIKNKQAQSKLAPAEAKNNTPVEEATKSELSTDNWPQSLKDYVTAVFDSCDREKIDVVEVALRDLIMKTHQKGQLWTTDWENKELPSACDPLKLKQGSKRWGKRKKLDDDDSSSSAPEISRLRLEKIEDKSRLEKRLKRFQAQDTKVTKSESPAPIPVYNSDVIDWDEYTIVGTSTLLEKRYLRLTSAPDPATVRPPEVLKKTLSLLKKKWQEEQNYSYICDQFKSMRQDLTVYTPIISLSAVFDFLVIIMEGYLIHLYHCLTALPPFLKGDLGEYNQCQTQLKQLYAYNLPGNVIEFTAYRILYLLHTRNRSDINGMMAELTEEQKGDPVIAHALNVRSALATSNYHKFFKLYNEAPNMGGYLMDQFVERERVEALKTMCKAYRPNLPLDFVRGELAFGEMEECVKFLSTHKGAYFDPTRTLLDTKTAYPGLVESGRKYGKIDIKGQI</sequence>
<dbReference type="Gene3D" id="1.25.40.990">
    <property type="match status" value="1"/>
</dbReference>
<keyword evidence="4" id="KW-1185">Reference proteome</keyword>
<dbReference type="Proteomes" id="UP000274822">
    <property type="component" value="Unassembled WGS sequence"/>
</dbReference>
<feature type="compositionally biased region" description="Low complexity" evidence="1">
    <location>
        <begin position="96"/>
        <end position="112"/>
    </location>
</feature>
<gene>
    <name evidence="3" type="ORF">BC938DRAFT_471205</name>
</gene>
<name>A0A433Q8N7_9FUNG</name>
<feature type="compositionally biased region" description="Polar residues" evidence="1">
    <location>
        <begin position="181"/>
        <end position="197"/>
    </location>
</feature>
<dbReference type="InterPro" id="IPR005062">
    <property type="entry name" value="SAC3/GANP/THP3_conserved"/>
</dbReference>
<dbReference type="PROSITE" id="PS50250">
    <property type="entry name" value="PCI"/>
    <property type="match status" value="1"/>
</dbReference>
<reference evidence="3 4" key="1">
    <citation type="journal article" date="2018" name="New Phytol.">
        <title>Phylogenomics of Endogonaceae and evolution of mycorrhizas within Mucoromycota.</title>
        <authorList>
            <person name="Chang Y."/>
            <person name="Desiro A."/>
            <person name="Na H."/>
            <person name="Sandor L."/>
            <person name="Lipzen A."/>
            <person name="Clum A."/>
            <person name="Barry K."/>
            <person name="Grigoriev I.V."/>
            <person name="Martin F.M."/>
            <person name="Stajich J.E."/>
            <person name="Smith M.E."/>
            <person name="Bonito G."/>
            <person name="Spatafora J.W."/>
        </authorList>
    </citation>
    <scope>NUCLEOTIDE SEQUENCE [LARGE SCALE GENOMIC DNA]</scope>
    <source>
        <strain evidence="3 4">AD002</strain>
    </source>
</reference>
<comment type="caution">
    <text evidence="3">The sequence shown here is derived from an EMBL/GenBank/DDBJ whole genome shotgun (WGS) entry which is preliminary data.</text>
</comment>
<evidence type="ECO:0000259" key="2">
    <source>
        <dbReference type="PROSITE" id="PS50250"/>
    </source>
</evidence>
<dbReference type="PANTHER" id="PTHR12436:SF4">
    <property type="entry name" value="LEUKOCYTE RECEPTOR CLUSTER MEMBER 8"/>
    <property type="match status" value="1"/>
</dbReference>
<feature type="compositionally biased region" description="Polar residues" evidence="1">
    <location>
        <begin position="227"/>
        <end position="240"/>
    </location>
</feature>
<organism evidence="3 4">
    <name type="scientific">Jimgerdemannia flammicorona</name>
    <dbReference type="NCBI Taxonomy" id="994334"/>
    <lineage>
        <taxon>Eukaryota</taxon>
        <taxon>Fungi</taxon>
        <taxon>Fungi incertae sedis</taxon>
        <taxon>Mucoromycota</taxon>
        <taxon>Mucoromycotina</taxon>
        <taxon>Endogonomycetes</taxon>
        <taxon>Endogonales</taxon>
        <taxon>Endogonaceae</taxon>
        <taxon>Jimgerdemannia</taxon>
    </lineage>
</organism>
<evidence type="ECO:0000313" key="4">
    <source>
        <dbReference type="Proteomes" id="UP000274822"/>
    </source>
</evidence>
<dbReference type="InterPro" id="IPR000717">
    <property type="entry name" value="PCI_dom"/>
</dbReference>
<feature type="region of interest" description="Disordered" evidence="1">
    <location>
        <begin position="181"/>
        <end position="316"/>
    </location>
</feature>
<feature type="compositionally biased region" description="Pro residues" evidence="1">
    <location>
        <begin position="86"/>
        <end position="95"/>
    </location>
</feature>
<feature type="region of interest" description="Disordered" evidence="1">
    <location>
        <begin position="70"/>
        <end position="126"/>
    </location>
</feature>
<dbReference type="InterPro" id="IPR045107">
    <property type="entry name" value="SAC3/GANP/THP3"/>
</dbReference>
<dbReference type="AlphaFoldDB" id="A0A433Q8N7"/>
<dbReference type="PANTHER" id="PTHR12436">
    <property type="entry name" value="80 KDA MCM3-ASSOCIATED PROTEIN"/>
    <property type="match status" value="1"/>
</dbReference>
<dbReference type="GO" id="GO:0005634">
    <property type="term" value="C:nucleus"/>
    <property type="evidence" value="ECO:0007669"/>
    <property type="project" value="TreeGrafter"/>
</dbReference>
<evidence type="ECO:0000256" key="1">
    <source>
        <dbReference type="SAM" id="MobiDB-lite"/>
    </source>
</evidence>
<feature type="domain" description="PCI" evidence="2">
    <location>
        <begin position="556"/>
        <end position="733"/>
    </location>
</feature>
<evidence type="ECO:0000313" key="3">
    <source>
        <dbReference type="EMBL" id="RUS26119.1"/>
    </source>
</evidence>
<dbReference type="EMBL" id="RBNJ01011209">
    <property type="protein sequence ID" value="RUS26119.1"/>
    <property type="molecule type" value="Genomic_DNA"/>
</dbReference>
<proteinExistence type="predicted"/>